<dbReference type="RefSeq" id="XP_002122557.1">
    <property type="nucleotide sequence ID" value="XM_002122521.5"/>
</dbReference>
<proteinExistence type="predicted"/>
<dbReference type="InterPro" id="IPR000742">
    <property type="entry name" value="EGF"/>
</dbReference>
<evidence type="ECO:0000256" key="4">
    <source>
        <dbReference type="SAM" id="SignalP"/>
    </source>
</evidence>
<dbReference type="KEGG" id="cin:100177792"/>
<dbReference type="PROSITE" id="PS50026">
    <property type="entry name" value="EGF_3"/>
    <property type="match status" value="1"/>
</dbReference>
<feature type="region of interest" description="Disordered" evidence="2">
    <location>
        <begin position="231"/>
        <end position="253"/>
    </location>
</feature>
<keyword evidence="4" id="KW-0732">Signal</keyword>
<keyword evidence="7" id="KW-1185">Reference proteome</keyword>
<dbReference type="EMBL" id="EAAA01002839">
    <property type="status" value="NOT_ANNOTATED_CDS"/>
    <property type="molecule type" value="Genomic_DNA"/>
</dbReference>
<feature type="signal peptide" evidence="4">
    <location>
        <begin position="1"/>
        <end position="24"/>
    </location>
</feature>
<reference evidence="6" key="3">
    <citation type="submission" date="2025-08" db="UniProtKB">
        <authorList>
            <consortium name="Ensembl"/>
        </authorList>
    </citation>
    <scope>IDENTIFICATION</scope>
</reference>
<gene>
    <name evidence="6" type="primary">LOC100177792</name>
</gene>
<keyword evidence="3" id="KW-0472">Membrane</keyword>
<evidence type="ECO:0000256" key="3">
    <source>
        <dbReference type="SAM" id="Phobius"/>
    </source>
</evidence>
<keyword evidence="3" id="KW-1133">Transmembrane helix</keyword>
<name>F6VDL8_CIOIN</name>
<keyword evidence="1" id="KW-0245">EGF-like domain</keyword>
<reference evidence="6" key="4">
    <citation type="submission" date="2025-09" db="UniProtKB">
        <authorList>
            <consortium name="Ensembl"/>
        </authorList>
    </citation>
    <scope>IDENTIFICATION</scope>
</reference>
<dbReference type="Proteomes" id="UP000008144">
    <property type="component" value="Chromosome 9"/>
</dbReference>
<accession>F6VDL8</accession>
<dbReference type="PROSITE" id="PS00022">
    <property type="entry name" value="EGF_1"/>
    <property type="match status" value="1"/>
</dbReference>
<keyword evidence="1" id="KW-1015">Disulfide bond</keyword>
<feature type="transmembrane region" description="Helical" evidence="3">
    <location>
        <begin position="189"/>
        <end position="210"/>
    </location>
</feature>
<dbReference type="HOGENOM" id="CLU_1011769_0_0_1"/>
<reference evidence="7" key="1">
    <citation type="journal article" date="2002" name="Science">
        <title>The draft genome of Ciona intestinalis: insights into chordate and vertebrate origins.</title>
        <authorList>
            <person name="Dehal P."/>
            <person name="Satou Y."/>
            <person name="Campbell R.K."/>
            <person name="Chapman J."/>
            <person name="Degnan B."/>
            <person name="De Tomaso A."/>
            <person name="Davidson B."/>
            <person name="Di Gregorio A."/>
            <person name="Gelpke M."/>
            <person name="Goodstein D.M."/>
            <person name="Harafuji N."/>
            <person name="Hastings K.E."/>
            <person name="Ho I."/>
            <person name="Hotta K."/>
            <person name="Huang W."/>
            <person name="Kawashima T."/>
            <person name="Lemaire P."/>
            <person name="Martinez D."/>
            <person name="Meinertzhagen I.A."/>
            <person name="Necula S."/>
            <person name="Nonaka M."/>
            <person name="Putnam N."/>
            <person name="Rash S."/>
            <person name="Saiga H."/>
            <person name="Satake M."/>
            <person name="Terry A."/>
            <person name="Yamada L."/>
            <person name="Wang H.G."/>
            <person name="Awazu S."/>
            <person name="Azumi K."/>
            <person name="Boore J."/>
            <person name="Branno M."/>
            <person name="Chin-Bow S."/>
            <person name="DeSantis R."/>
            <person name="Doyle S."/>
            <person name="Francino P."/>
            <person name="Keys D.N."/>
            <person name="Haga S."/>
            <person name="Hayashi H."/>
            <person name="Hino K."/>
            <person name="Imai K.S."/>
            <person name="Inaba K."/>
            <person name="Kano S."/>
            <person name="Kobayashi K."/>
            <person name="Kobayashi M."/>
            <person name="Lee B.I."/>
            <person name="Makabe K.W."/>
            <person name="Manohar C."/>
            <person name="Matassi G."/>
            <person name="Medina M."/>
            <person name="Mochizuki Y."/>
            <person name="Mount S."/>
            <person name="Morishita T."/>
            <person name="Miura S."/>
            <person name="Nakayama A."/>
            <person name="Nishizaka S."/>
            <person name="Nomoto H."/>
            <person name="Ohta F."/>
            <person name="Oishi K."/>
            <person name="Rigoutsos I."/>
            <person name="Sano M."/>
            <person name="Sasaki A."/>
            <person name="Sasakura Y."/>
            <person name="Shoguchi E."/>
            <person name="Shin-i T."/>
            <person name="Spagnuolo A."/>
            <person name="Stainier D."/>
            <person name="Suzuki M.M."/>
            <person name="Tassy O."/>
            <person name="Takatori N."/>
            <person name="Tokuoka M."/>
            <person name="Yagi K."/>
            <person name="Yoshizaki F."/>
            <person name="Wada S."/>
            <person name="Zhang C."/>
            <person name="Hyatt P.D."/>
            <person name="Larimer F."/>
            <person name="Detter C."/>
            <person name="Doggett N."/>
            <person name="Glavina T."/>
            <person name="Hawkins T."/>
            <person name="Richardson P."/>
            <person name="Lucas S."/>
            <person name="Kohara Y."/>
            <person name="Levine M."/>
            <person name="Satoh N."/>
            <person name="Rokhsar D.S."/>
        </authorList>
    </citation>
    <scope>NUCLEOTIDE SEQUENCE [LARGE SCALE GENOMIC DNA]</scope>
</reference>
<reference evidence="6" key="2">
    <citation type="journal article" date="2008" name="Genome Biol.">
        <title>Improved genome assembly and evidence-based global gene model set for the chordate Ciona intestinalis: new insight into intron and operon populations.</title>
        <authorList>
            <person name="Satou Y."/>
            <person name="Mineta K."/>
            <person name="Ogasawara M."/>
            <person name="Sasakura Y."/>
            <person name="Shoguchi E."/>
            <person name="Ueno K."/>
            <person name="Yamada L."/>
            <person name="Matsumoto J."/>
            <person name="Wasserscheid J."/>
            <person name="Dewar K."/>
            <person name="Wiley G.B."/>
            <person name="Macmil S.L."/>
            <person name="Roe B.A."/>
            <person name="Zeller R.W."/>
            <person name="Hastings K.E."/>
            <person name="Lemaire P."/>
            <person name="Lindquist E."/>
            <person name="Endo T."/>
            <person name="Hotta K."/>
            <person name="Inaba K."/>
        </authorList>
    </citation>
    <scope>NUCLEOTIDE SEQUENCE [LARGE SCALE GENOMIC DNA]</scope>
    <source>
        <strain evidence="6">wild type</strain>
    </source>
</reference>
<sequence length="275" mass="30397">MVQTYIQGIFLGFLFGILMTSSTACVTDSDCPYGSCDQARGVCSCRLSCNEFQPRLACSNLRTQLDTDCRALNHGCTLQRQVLIKTINITQYINAGRNCRNILTPWNEDQLCLDQSFCHNNGICYVSAVNSQPYCRCKSSHCGRRCQCKKPKVSATRDSTNRVLVSISRGGESTNQSRQAGGVGAVSHIVPYVTIGIFSCMLTCCFVVGYRKRRQLRDQCAVTDADVTSGSDELQEVTSPLQNKSEEPPTNSQCDVIKVIVHKQSKTKETDRTSV</sequence>
<feature type="chain" id="PRO_5014090172" evidence="4">
    <location>
        <begin position="25"/>
        <end position="275"/>
    </location>
</feature>
<keyword evidence="3" id="KW-0812">Transmembrane</keyword>
<dbReference type="InParanoid" id="F6VDL8"/>
<evidence type="ECO:0000313" key="7">
    <source>
        <dbReference type="Proteomes" id="UP000008144"/>
    </source>
</evidence>
<evidence type="ECO:0000256" key="1">
    <source>
        <dbReference type="PROSITE-ProRule" id="PRU00076"/>
    </source>
</evidence>
<dbReference type="Ensembl" id="ENSCINT00000026157.2">
    <property type="protein sequence ID" value="ENSCINP00000025911.2"/>
    <property type="gene ID" value="ENSCING00000014292.2"/>
</dbReference>
<accession>A0A1W2W9L2</accession>
<evidence type="ECO:0000313" key="6">
    <source>
        <dbReference type="Ensembl" id="ENSCINP00000025911.2"/>
    </source>
</evidence>
<evidence type="ECO:0000256" key="2">
    <source>
        <dbReference type="SAM" id="MobiDB-lite"/>
    </source>
</evidence>
<feature type="disulfide bond" evidence="1">
    <location>
        <begin position="118"/>
        <end position="135"/>
    </location>
</feature>
<feature type="disulfide bond" evidence="1">
    <location>
        <begin position="137"/>
        <end position="146"/>
    </location>
</feature>
<dbReference type="AlphaFoldDB" id="F6VDL8"/>
<comment type="caution">
    <text evidence="1">Lacks conserved residue(s) required for the propagation of feature annotation.</text>
</comment>
<evidence type="ECO:0000259" key="5">
    <source>
        <dbReference type="PROSITE" id="PS50026"/>
    </source>
</evidence>
<dbReference type="GeneID" id="100177792"/>
<feature type="domain" description="EGF-like" evidence="5">
    <location>
        <begin position="108"/>
        <end position="147"/>
    </location>
</feature>
<protein>
    <submittedName>
        <fullName evidence="6">Uncharacterized LOC100177792</fullName>
    </submittedName>
</protein>
<organism evidence="6 7">
    <name type="scientific">Ciona intestinalis</name>
    <name type="common">Transparent sea squirt</name>
    <name type="synonym">Ascidia intestinalis</name>
    <dbReference type="NCBI Taxonomy" id="7719"/>
    <lineage>
        <taxon>Eukaryota</taxon>
        <taxon>Metazoa</taxon>
        <taxon>Chordata</taxon>
        <taxon>Tunicata</taxon>
        <taxon>Ascidiacea</taxon>
        <taxon>Phlebobranchia</taxon>
        <taxon>Cionidae</taxon>
        <taxon>Ciona</taxon>
    </lineage>
</organism>